<dbReference type="EMBL" id="AHEF01000105">
    <property type="protein sequence ID" value="EOP78637.1"/>
    <property type="molecule type" value="Genomic_DNA"/>
</dbReference>
<sequence>MQRNKVKTWIEQNLVMQEEARTITGQTTSAFNQSVQNGKILPFVEFGTIRKTRLYLREDLYAYKVQKRTQR</sequence>
<comment type="caution">
    <text evidence="1">The sequence shown here is derived from an EMBL/GenBank/DDBJ whole genome shotgun (WGS) entry which is preliminary data.</text>
</comment>
<evidence type="ECO:0000313" key="1">
    <source>
        <dbReference type="EMBL" id="EOP78637.1"/>
    </source>
</evidence>
<dbReference type="RefSeq" id="WP_016099625.1">
    <property type="nucleotide sequence ID" value="NZ_KB976549.1"/>
</dbReference>
<reference evidence="1 2" key="1">
    <citation type="submission" date="2012-12" db="EMBL/GenBank/DDBJ databases">
        <title>The Genome Sequence of Bacillus cereus HuB4-4.</title>
        <authorList>
            <consortium name="The Broad Institute Genome Sequencing Platform"/>
            <consortium name="The Broad Institute Genome Sequencing Center for Infectious Disease"/>
            <person name="Feldgarden M."/>
            <person name="Van der Auwera G.A."/>
            <person name="Mahillon J."/>
            <person name="Duprez V."/>
            <person name="Timmery S."/>
            <person name="Mattelet C."/>
            <person name="Dierick K."/>
            <person name="Sun M."/>
            <person name="Yu Z."/>
            <person name="Zhu L."/>
            <person name="Hu X."/>
            <person name="Shank E.B."/>
            <person name="Swiecicka I."/>
            <person name="Hansen B.M."/>
            <person name="Andrup L."/>
            <person name="Walker B."/>
            <person name="Young S.K."/>
            <person name="Zeng Q."/>
            <person name="Gargeya S."/>
            <person name="Fitzgerald M."/>
            <person name="Haas B."/>
            <person name="Abouelleil A."/>
            <person name="Alvarado L."/>
            <person name="Arachchi H.M."/>
            <person name="Berlin A.M."/>
            <person name="Chapman S.B."/>
            <person name="Dewar J."/>
            <person name="Goldberg J."/>
            <person name="Griggs A."/>
            <person name="Gujja S."/>
            <person name="Hansen M."/>
            <person name="Howarth C."/>
            <person name="Imamovic A."/>
            <person name="Larimer J."/>
            <person name="McCowan C."/>
            <person name="Murphy C."/>
            <person name="Neiman D."/>
            <person name="Pearson M."/>
            <person name="Priest M."/>
            <person name="Roberts A."/>
            <person name="Saif S."/>
            <person name="Shea T."/>
            <person name="Sisk P."/>
            <person name="Sykes S."/>
            <person name="Wortman J."/>
            <person name="Nusbaum C."/>
            <person name="Birren B."/>
        </authorList>
    </citation>
    <scope>NUCLEOTIDE SEQUENCE [LARGE SCALE GENOMIC DNA]</scope>
    <source>
        <strain evidence="1 2">HuB4-4</strain>
    </source>
</reference>
<evidence type="ECO:0000313" key="2">
    <source>
        <dbReference type="Proteomes" id="UP000014009"/>
    </source>
</evidence>
<proteinExistence type="predicted"/>
<dbReference type="AlphaFoldDB" id="A0A9W5VI65"/>
<name>A0A9W5VI65_BACCE</name>
<gene>
    <name evidence="1" type="ORF">IGM_06588</name>
</gene>
<protein>
    <submittedName>
        <fullName evidence="1">Uncharacterized protein</fullName>
    </submittedName>
</protein>
<organism evidence="1 2">
    <name type="scientific">Bacillus cereus HuB4-4</name>
    <dbReference type="NCBI Taxonomy" id="1053211"/>
    <lineage>
        <taxon>Bacteria</taxon>
        <taxon>Bacillati</taxon>
        <taxon>Bacillota</taxon>
        <taxon>Bacilli</taxon>
        <taxon>Bacillales</taxon>
        <taxon>Bacillaceae</taxon>
        <taxon>Bacillus</taxon>
        <taxon>Bacillus cereus group</taxon>
    </lineage>
</organism>
<accession>A0A9W5VI65</accession>
<dbReference type="Proteomes" id="UP000014009">
    <property type="component" value="Unassembled WGS sequence"/>
</dbReference>